<accession>A0A6M0RQT0</accession>
<dbReference type="Pfam" id="PF02574">
    <property type="entry name" value="S-methyl_trans"/>
    <property type="match status" value="1"/>
</dbReference>
<dbReference type="PROSITE" id="PS50970">
    <property type="entry name" value="HCY"/>
    <property type="match status" value="1"/>
</dbReference>
<dbReference type="RefSeq" id="WP_163701178.1">
    <property type="nucleotide sequence ID" value="NZ_QXHD01000004.1"/>
</dbReference>
<evidence type="ECO:0000256" key="3">
    <source>
        <dbReference type="PROSITE-ProRule" id="PRU00333"/>
    </source>
</evidence>
<feature type="domain" description="Hcy-binding" evidence="4">
    <location>
        <begin position="4"/>
        <end position="311"/>
    </location>
</feature>
<dbReference type="PANTHER" id="PTHR11103">
    <property type="entry name" value="SLR1189 PROTEIN"/>
    <property type="match status" value="1"/>
</dbReference>
<organism evidence="5 6">
    <name type="scientific">Adonisia turfae CCMR0081</name>
    <dbReference type="NCBI Taxonomy" id="2292702"/>
    <lineage>
        <taxon>Bacteria</taxon>
        <taxon>Bacillati</taxon>
        <taxon>Cyanobacteriota</taxon>
        <taxon>Adonisia</taxon>
        <taxon>Adonisia turfae</taxon>
    </lineage>
</organism>
<feature type="binding site" evidence="3">
    <location>
        <position position="227"/>
    </location>
    <ligand>
        <name>Zn(2+)</name>
        <dbReference type="ChEBI" id="CHEBI:29105"/>
    </ligand>
</feature>
<dbReference type="SUPFAM" id="SSF82282">
    <property type="entry name" value="Homocysteine S-methyltransferase"/>
    <property type="match status" value="1"/>
</dbReference>
<dbReference type="AlphaFoldDB" id="A0A6M0RQT0"/>
<dbReference type="InterPro" id="IPR003726">
    <property type="entry name" value="HCY_dom"/>
</dbReference>
<evidence type="ECO:0000313" key="5">
    <source>
        <dbReference type="EMBL" id="NEZ58546.1"/>
    </source>
</evidence>
<protein>
    <submittedName>
        <fullName evidence="5">Homocysteine S-methyltransferase</fullName>
    </submittedName>
</protein>
<keyword evidence="3" id="KW-0479">Metal-binding</keyword>
<comment type="cofactor">
    <cofactor evidence="3">
        <name>Zn(2+)</name>
        <dbReference type="ChEBI" id="CHEBI:29105"/>
    </cofactor>
</comment>
<dbReference type="GO" id="GO:0046872">
    <property type="term" value="F:metal ion binding"/>
    <property type="evidence" value="ECO:0007669"/>
    <property type="project" value="UniProtKB-KW"/>
</dbReference>
<dbReference type="EMBL" id="QXHD01000004">
    <property type="protein sequence ID" value="NEZ58546.1"/>
    <property type="molecule type" value="Genomic_DNA"/>
</dbReference>
<name>A0A6M0RQT0_9CYAN</name>
<feature type="binding site" evidence="3">
    <location>
        <position position="296"/>
    </location>
    <ligand>
        <name>Zn(2+)</name>
        <dbReference type="ChEBI" id="CHEBI:29105"/>
    </ligand>
</feature>
<evidence type="ECO:0000256" key="1">
    <source>
        <dbReference type="ARBA" id="ARBA00022603"/>
    </source>
</evidence>
<reference evidence="5 6" key="1">
    <citation type="journal article" date="2020" name="Microb. Ecol.">
        <title>Ecogenomics of the Marine Benthic Filamentous Cyanobacterium Adonisia.</title>
        <authorList>
            <person name="Walter J.M."/>
            <person name="Coutinho F.H."/>
            <person name="Leomil L."/>
            <person name="Hargreaves P.I."/>
            <person name="Campeao M.E."/>
            <person name="Vieira V.V."/>
            <person name="Silva B.S."/>
            <person name="Fistarol G.O."/>
            <person name="Salomon P.S."/>
            <person name="Sawabe T."/>
            <person name="Mino S."/>
            <person name="Hosokawa M."/>
            <person name="Miyashita H."/>
            <person name="Maruyama F."/>
            <person name="van Verk M.C."/>
            <person name="Dutilh B.E."/>
            <person name="Thompson C.C."/>
            <person name="Thompson F.L."/>
        </authorList>
    </citation>
    <scope>NUCLEOTIDE SEQUENCE [LARGE SCALE GENOMIC DNA]</scope>
    <source>
        <strain evidence="5 6">CCMR0081</strain>
    </source>
</reference>
<dbReference type="GO" id="GO:0008168">
    <property type="term" value="F:methyltransferase activity"/>
    <property type="evidence" value="ECO:0007669"/>
    <property type="project" value="UniProtKB-UniRule"/>
</dbReference>
<dbReference type="InterPro" id="IPR036589">
    <property type="entry name" value="HCY_dom_sf"/>
</dbReference>
<evidence type="ECO:0000313" key="6">
    <source>
        <dbReference type="Proteomes" id="UP000481033"/>
    </source>
</evidence>
<proteinExistence type="predicted"/>
<keyword evidence="3" id="KW-0862">Zinc</keyword>
<keyword evidence="2 3" id="KW-0808">Transferase</keyword>
<dbReference type="Proteomes" id="UP000481033">
    <property type="component" value="Unassembled WGS sequence"/>
</dbReference>
<keyword evidence="1 3" id="KW-0489">Methyltransferase</keyword>
<sequence length="317" mass="34656">MAYYRHPLPQLSDDVFITDGGIETVLIFQQGWDLPDFAAFTLLDRPLGTEALQTYFSIYGKLAQTYGLGLVLESPTWRANADWGHRQGYGAAELADVNRRAIALLETTRHDYATAQSPIVISGCIGPRADGYSLDVMMSAAEAASYHQDQVDSFRDTTADLVSAITMTYPEEAIGIARAAQNAQMPVVISFTVETDGTLPNGMGLRDAIHTVDAATDSAPAYYMINCAHPIHFDRAILNQGAWVERIRGIRANASMMSHAELNETETLDEGNPQDLGERFYMLKQQLPHLTVLGGCCGTDHRHIEAICKVCSPVSVG</sequence>
<dbReference type="PANTHER" id="PTHR11103:SF18">
    <property type="entry name" value="SLR1189 PROTEIN"/>
    <property type="match status" value="1"/>
</dbReference>
<dbReference type="Gene3D" id="3.20.20.330">
    <property type="entry name" value="Homocysteine-binding-like domain"/>
    <property type="match status" value="1"/>
</dbReference>
<gene>
    <name evidence="5" type="ORF">DXZ20_23445</name>
</gene>
<evidence type="ECO:0000256" key="2">
    <source>
        <dbReference type="ARBA" id="ARBA00022679"/>
    </source>
</evidence>
<keyword evidence="6" id="KW-1185">Reference proteome</keyword>
<evidence type="ECO:0000259" key="4">
    <source>
        <dbReference type="PROSITE" id="PS50970"/>
    </source>
</evidence>
<feature type="binding site" evidence="3">
    <location>
        <position position="297"/>
    </location>
    <ligand>
        <name>Zn(2+)</name>
        <dbReference type="ChEBI" id="CHEBI:29105"/>
    </ligand>
</feature>
<comment type="caution">
    <text evidence="5">The sequence shown here is derived from an EMBL/GenBank/DDBJ whole genome shotgun (WGS) entry which is preliminary data.</text>
</comment>
<dbReference type="GO" id="GO:0032259">
    <property type="term" value="P:methylation"/>
    <property type="evidence" value="ECO:0007669"/>
    <property type="project" value="UniProtKB-KW"/>
</dbReference>